<dbReference type="eggNOG" id="COG1530">
    <property type="taxonomic scope" value="Bacteria"/>
</dbReference>
<dbReference type="NCBIfam" id="TIGR00757">
    <property type="entry name" value="RNaseEG"/>
    <property type="match status" value="1"/>
</dbReference>
<keyword evidence="2" id="KW-0479">Metal-binding</keyword>
<keyword evidence="3" id="KW-0378">Hydrolase</keyword>
<reference evidence="7 8" key="1">
    <citation type="submission" date="2010-11" db="EMBL/GenBank/DDBJ databases">
        <authorList>
            <person name="Durkin A.S."/>
            <person name="Madupu R."/>
            <person name="Torralba M."/>
            <person name="Gillis M."/>
            <person name="Methe B."/>
            <person name="Sutton G."/>
            <person name="Nelson K.E."/>
        </authorList>
    </citation>
    <scope>NUCLEOTIDE SEQUENCE [LARGE SCALE GENOMIC DNA]</scope>
    <source>
        <strain evidence="7 8">UPII 345-E</strain>
    </source>
</reference>
<dbReference type="CDD" id="cd04453">
    <property type="entry name" value="S1_RNase_E"/>
    <property type="match status" value="1"/>
</dbReference>
<dbReference type="GO" id="GO:0005737">
    <property type="term" value="C:cytoplasm"/>
    <property type="evidence" value="ECO:0007669"/>
    <property type="project" value="TreeGrafter"/>
</dbReference>
<dbReference type="InterPro" id="IPR004659">
    <property type="entry name" value="RNase_E/G"/>
</dbReference>
<dbReference type="EMBL" id="AENT01000012">
    <property type="protein sequence ID" value="EFR42989.1"/>
    <property type="molecule type" value="Genomic_DNA"/>
</dbReference>
<dbReference type="Pfam" id="PF10150">
    <property type="entry name" value="RNase_E_G"/>
    <property type="match status" value="1"/>
</dbReference>
<dbReference type="SMART" id="SM00316">
    <property type="entry name" value="S1"/>
    <property type="match status" value="1"/>
</dbReference>
<dbReference type="InterPro" id="IPR019307">
    <property type="entry name" value="RNA-bd_AU-1/RNase_E/G"/>
</dbReference>
<dbReference type="InterPro" id="IPR003029">
    <property type="entry name" value="S1_domain"/>
</dbReference>
<evidence type="ECO:0000256" key="5">
    <source>
        <dbReference type="ARBA" id="ARBA00022884"/>
    </source>
</evidence>
<protein>
    <submittedName>
        <fullName evidence="7">S1 RNA binding domain protein</fullName>
    </submittedName>
</protein>
<dbReference type="Gene3D" id="2.40.50.140">
    <property type="entry name" value="Nucleic acid-binding proteins"/>
    <property type="match status" value="1"/>
</dbReference>
<dbReference type="PROSITE" id="PS50126">
    <property type="entry name" value="S1"/>
    <property type="match status" value="1"/>
</dbReference>
<organism evidence="7 8">
    <name type="scientific">Dialister micraerophilus UPII 345-E</name>
    <dbReference type="NCBI Taxonomy" id="910314"/>
    <lineage>
        <taxon>Bacteria</taxon>
        <taxon>Bacillati</taxon>
        <taxon>Bacillota</taxon>
        <taxon>Negativicutes</taxon>
        <taxon>Veillonellales</taxon>
        <taxon>Veillonellaceae</taxon>
        <taxon>Dialister</taxon>
    </lineage>
</organism>
<evidence type="ECO:0000256" key="2">
    <source>
        <dbReference type="ARBA" id="ARBA00022723"/>
    </source>
</evidence>
<dbReference type="GO" id="GO:0004540">
    <property type="term" value="F:RNA nuclease activity"/>
    <property type="evidence" value="ECO:0007669"/>
    <property type="project" value="InterPro"/>
</dbReference>
<dbReference type="PANTHER" id="PTHR30001:SF0">
    <property type="entry name" value="RIBONUCLEASE G"/>
    <property type="match status" value="1"/>
</dbReference>
<dbReference type="Proteomes" id="UP000004594">
    <property type="component" value="Unassembled WGS sequence"/>
</dbReference>
<name>E4L882_9FIRM</name>
<evidence type="ECO:0000259" key="6">
    <source>
        <dbReference type="PROSITE" id="PS50126"/>
    </source>
</evidence>
<dbReference type="GO" id="GO:0006364">
    <property type="term" value="P:rRNA processing"/>
    <property type="evidence" value="ECO:0007669"/>
    <property type="project" value="TreeGrafter"/>
</dbReference>
<dbReference type="GO" id="GO:0016787">
    <property type="term" value="F:hydrolase activity"/>
    <property type="evidence" value="ECO:0007669"/>
    <property type="project" value="UniProtKB-KW"/>
</dbReference>
<dbReference type="GO" id="GO:0003723">
    <property type="term" value="F:RNA binding"/>
    <property type="evidence" value="ECO:0007669"/>
    <property type="project" value="UniProtKB-KW"/>
</dbReference>
<keyword evidence="5" id="KW-0694">RNA-binding</keyword>
<comment type="cofactor">
    <cofactor evidence="1">
        <name>Mg(2+)</name>
        <dbReference type="ChEBI" id="CHEBI:18420"/>
    </cofactor>
</comment>
<evidence type="ECO:0000256" key="4">
    <source>
        <dbReference type="ARBA" id="ARBA00022842"/>
    </source>
</evidence>
<evidence type="ECO:0000256" key="1">
    <source>
        <dbReference type="ARBA" id="ARBA00001946"/>
    </source>
</evidence>
<dbReference type="SUPFAM" id="SSF50249">
    <property type="entry name" value="Nucleic acid-binding proteins"/>
    <property type="match status" value="1"/>
</dbReference>
<accession>E4L882</accession>
<comment type="caution">
    <text evidence="7">The sequence shown here is derived from an EMBL/GenBank/DDBJ whole genome shotgun (WGS) entry which is preliminary data.</text>
</comment>
<dbReference type="AlphaFoldDB" id="E4L882"/>
<gene>
    <name evidence="7" type="ORF">HMPREF9220_1065</name>
</gene>
<sequence>MYMNKYLLLSVSSEESMLAVVEDEILNDLIIEDNSSEEVAGEIYVGIVKNVVNSINGVFLDIGGGKNAYLRYDDIINRDTLPTEGETLLVQIKKESTYTKGPLVTEKISFKGKYAVLIKGTNYIGVSKKIHDEDLREKFRNITKTILPEGYGAIIRTESIETSVESFLKELKKLIYESDVVQKRFKREKNTGLLYRNSDLSMRCIRDYLDKDVKKLLIDDKSTYNRMNKLISEYFPEYSKTITFYNEKKPLFEVFNIEDEIQKLYKRKIELKSGGSIIFDYAEALTVIDVNSGSFNKNMSHEDVAFFVNKEAACEIARQLRLRGIGGIIMIDFIDMKDLKRREQLIGYLKKELKKDFVKTVICGMTSLGLVEMTRERTVHSLLYKYYDDCSVCGGVGKVFTLKRISNKIHKDLEFMRKTGNSSFDLTIECQVEVANYLRKYIDLWEKEFGKKIFIKENKSLHRDVYSILLNKD</sequence>
<evidence type="ECO:0000313" key="8">
    <source>
        <dbReference type="Proteomes" id="UP000004594"/>
    </source>
</evidence>
<evidence type="ECO:0000256" key="3">
    <source>
        <dbReference type="ARBA" id="ARBA00022801"/>
    </source>
</evidence>
<dbReference type="InterPro" id="IPR012340">
    <property type="entry name" value="NA-bd_OB-fold"/>
</dbReference>
<feature type="domain" description="S1 motif" evidence="6">
    <location>
        <begin position="41"/>
        <end position="107"/>
    </location>
</feature>
<dbReference type="PANTHER" id="PTHR30001">
    <property type="entry name" value="RIBONUCLEASE"/>
    <property type="match status" value="1"/>
</dbReference>
<dbReference type="Gene3D" id="3.40.1260.20">
    <property type="entry name" value="Ribonuclease E, catalytic domain"/>
    <property type="match status" value="1"/>
</dbReference>
<dbReference type="GO" id="GO:0046872">
    <property type="term" value="F:metal ion binding"/>
    <property type="evidence" value="ECO:0007669"/>
    <property type="project" value="UniProtKB-KW"/>
</dbReference>
<proteinExistence type="predicted"/>
<evidence type="ECO:0000313" key="7">
    <source>
        <dbReference type="EMBL" id="EFR42989.1"/>
    </source>
</evidence>
<keyword evidence="4" id="KW-0460">Magnesium</keyword>